<accession>A0A4Y2APP6</accession>
<proteinExistence type="predicted"/>
<sequence length="173" mass="19863">MLNSLLYVDNLIYGAKTVNKALDLSQSAVEILKDTNVNLRKFKSNSEKLRNLWCERGVNEVGESSVHPLNVLGIICNTKDDAFQLDVHPILNMTDDLKSSKSVLQTSAKIFDPVGFVSPFILIIRCVLQEIWENGLGWDDELPTDLKRKWEVWCSQLCLLKDLKFERKYFLFP</sequence>
<comment type="caution">
    <text evidence="1">The sequence shown here is derived from an EMBL/GenBank/DDBJ whole genome shotgun (WGS) entry which is preliminary data.</text>
</comment>
<protein>
    <recommendedName>
        <fullName evidence="3">Reverse transcriptase domain-containing protein</fullName>
    </recommendedName>
</protein>
<gene>
    <name evidence="1" type="ORF">AVEN_93495_1</name>
</gene>
<dbReference type="OrthoDB" id="8046383at2759"/>
<name>A0A4Y2APP6_ARAVE</name>
<dbReference type="PANTHER" id="PTHR47331">
    <property type="entry name" value="PHD-TYPE DOMAIN-CONTAINING PROTEIN"/>
    <property type="match status" value="1"/>
</dbReference>
<evidence type="ECO:0000313" key="1">
    <source>
        <dbReference type="EMBL" id="GBL81720.1"/>
    </source>
</evidence>
<evidence type="ECO:0000313" key="2">
    <source>
        <dbReference type="Proteomes" id="UP000499080"/>
    </source>
</evidence>
<dbReference type="AlphaFoldDB" id="A0A4Y2APP6"/>
<organism evidence="1 2">
    <name type="scientific">Araneus ventricosus</name>
    <name type="common">Orbweaver spider</name>
    <name type="synonym">Epeira ventricosa</name>
    <dbReference type="NCBI Taxonomy" id="182803"/>
    <lineage>
        <taxon>Eukaryota</taxon>
        <taxon>Metazoa</taxon>
        <taxon>Ecdysozoa</taxon>
        <taxon>Arthropoda</taxon>
        <taxon>Chelicerata</taxon>
        <taxon>Arachnida</taxon>
        <taxon>Araneae</taxon>
        <taxon>Araneomorphae</taxon>
        <taxon>Entelegynae</taxon>
        <taxon>Araneoidea</taxon>
        <taxon>Araneidae</taxon>
        <taxon>Araneus</taxon>
    </lineage>
</organism>
<dbReference type="Proteomes" id="UP000499080">
    <property type="component" value="Unassembled WGS sequence"/>
</dbReference>
<reference evidence="1 2" key="1">
    <citation type="journal article" date="2019" name="Sci. Rep.">
        <title>Orb-weaving spider Araneus ventricosus genome elucidates the spidroin gene catalogue.</title>
        <authorList>
            <person name="Kono N."/>
            <person name="Nakamura H."/>
            <person name="Ohtoshi R."/>
            <person name="Moran D.A.P."/>
            <person name="Shinohara A."/>
            <person name="Yoshida Y."/>
            <person name="Fujiwara M."/>
            <person name="Mori M."/>
            <person name="Tomita M."/>
            <person name="Arakawa K."/>
        </authorList>
    </citation>
    <scope>NUCLEOTIDE SEQUENCE [LARGE SCALE GENOMIC DNA]</scope>
</reference>
<dbReference type="Pfam" id="PF05380">
    <property type="entry name" value="Peptidase_A17"/>
    <property type="match status" value="1"/>
</dbReference>
<dbReference type="PANTHER" id="PTHR47331:SF5">
    <property type="entry name" value="RIBONUCLEASE H"/>
    <property type="match status" value="1"/>
</dbReference>
<dbReference type="EMBL" id="BGPR01000026">
    <property type="protein sequence ID" value="GBL81720.1"/>
    <property type="molecule type" value="Genomic_DNA"/>
</dbReference>
<dbReference type="InterPro" id="IPR008042">
    <property type="entry name" value="Retrotrans_Pao"/>
</dbReference>
<keyword evidence="2" id="KW-1185">Reference proteome</keyword>
<evidence type="ECO:0008006" key="3">
    <source>
        <dbReference type="Google" id="ProtNLM"/>
    </source>
</evidence>